<dbReference type="SUPFAM" id="SSF140990">
    <property type="entry name" value="FtsH protease domain-like"/>
    <property type="match status" value="1"/>
</dbReference>
<dbReference type="Proteomes" id="UP001058184">
    <property type="component" value="Chromosome"/>
</dbReference>
<dbReference type="EMBL" id="CP081078">
    <property type="protein sequence ID" value="UWQ57812.1"/>
    <property type="molecule type" value="Genomic_DNA"/>
</dbReference>
<name>A0ABY5WU34_LEICA</name>
<evidence type="ECO:0000259" key="2">
    <source>
        <dbReference type="SMART" id="SM00382"/>
    </source>
</evidence>
<dbReference type="Pfam" id="PF00004">
    <property type="entry name" value="AAA"/>
    <property type="match status" value="1"/>
</dbReference>
<proteinExistence type="predicted"/>
<feature type="region of interest" description="Disordered" evidence="1">
    <location>
        <begin position="38"/>
        <end position="66"/>
    </location>
</feature>
<dbReference type="PANTHER" id="PTHR23076:SF97">
    <property type="entry name" value="ATP-DEPENDENT ZINC METALLOPROTEASE YME1L1"/>
    <property type="match status" value="1"/>
</dbReference>
<evidence type="ECO:0000313" key="3">
    <source>
        <dbReference type="EMBL" id="UWQ57812.1"/>
    </source>
</evidence>
<dbReference type="Pfam" id="PF01434">
    <property type="entry name" value="Peptidase_M41"/>
    <property type="match status" value="1"/>
</dbReference>
<dbReference type="SMART" id="SM00382">
    <property type="entry name" value="AAA"/>
    <property type="match status" value="1"/>
</dbReference>
<protein>
    <submittedName>
        <fullName evidence="3">AAA family ATPase</fullName>
    </submittedName>
</protein>
<evidence type="ECO:0000313" key="4">
    <source>
        <dbReference type="Proteomes" id="UP001058184"/>
    </source>
</evidence>
<dbReference type="RefSeq" id="WP_260001658.1">
    <property type="nucleotide sequence ID" value="NZ_CP081078.1"/>
</dbReference>
<dbReference type="InterPro" id="IPR000642">
    <property type="entry name" value="Peptidase_M41"/>
</dbReference>
<dbReference type="Gene3D" id="1.10.8.60">
    <property type="match status" value="1"/>
</dbReference>
<dbReference type="InterPro" id="IPR037219">
    <property type="entry name" value="Peptidase_M41-like"/>
</dbReference>
<gene>
    <name evidence="3" type="ORF">K3722_15085</name>
</gene>
<sequence length="744" mass="81525">MSQLDLSNPARPDWWQFAEDSARRYHLYYRELQQTRRETLKEDAPDDSAGTEEPHVPPAPDHPHSLLQHLSEQPDARHLPPELWEALEQEGADPYACDNTGRWLPATDLPADQLLLLLRIAAAFGSPAAVDAQLARGAVLILRNIPPNGFSSLENLLNHALLPPGWQAFDSRRQVQLPQRVTLAVPSVRDGAIEQGHFDDLQDLIIKGLAHSQPLWICLPDEMALPAPLVAEHCHQLTLPQADADFLIALLRQTHSRTGRIDEAAARAALPSNGQLKELSAATLAFALRAPTAKKMAQRLSQALAAAAASPPDAHAPREEITGIGRSYDTARQLVADLRLWAEGSVAWDQIPHSLLLHGVPGTGKSHLARAMGRSAGVNYVQTSCAEWQSAGHLGNLLLAMRRSFDEARKNAPCILFLDEIDAIGSRDSAGDNSASYRRQVVAGFLEQMDRVSLEEGIMVVGACNHPEHLDPAVLRAGRFDIKIEMPLPSMAMLQHLLAERLQDAVQEEDLQQLARDCIGKTAADVDAAVRSARSEARHSGCPLDLQLLRRHLGVTAQEENQDLLYRIAVHESGHAIAAWIFGETVNQVRVAAAGGTIERDVPPNAGLDTDFDRQLYVHLAGRAAERLVFNTVSAGAGGGATSDLGKAARMALAMDFELGLGAFGNGWFGPQDPSRLTASERQRLQERLDYAEDHARALLYPHQQLLKDMAADLVQKREFDAKAVRSWLRDVPRKNGPEQVLDQ</sequence>
<accession>A0ABY5WU34</accession>
<dbReference type="Gene3D" id="3.40.50.300">
    <property type="entry name" value="P-loop containing nucleotide triphosphate hydrolases"/>
    <property type="match status" value="1"/>
</dbReference>
<dbReference type="CDD" id="cd19481">
    <property type="entry name" value="RecA-like_protease"/>
    <property type="match status" value="1"/>
</dbReference>
<organism evidence="3 4">
    <name type="scientific">Leisingera caerulea</name>
    <name type="common">Phaeobacter caeruleus</name>
    <dbReference type="NCBI Taxonomy" id="506591"/>
    <lineage>
        <taxon>Bacteria</taxon>
        <taxon>Pseudomonadati</taxon>
        <taxon>Pseudomonadota</taxon>
        <taxon>Alphaproteobacteria</taxon>
        <taxon>Rhodobacterales</taxon>
        <taxon>Roseobacteraceae</taxon>
        <taxon>Leisingera</taxon>
    </lineage>
</organism>
<dbReference type="InterPro" id="IPR027417">
    <property type="entry name" value="P-loop_NTPase"/>
</dbReference>
<dbReference type="InterPro" id="IPR003959">
    <property type="entry name" value="ATPase_AAA_core"/>
</dbReference>
<dbReference type="Gene3D" id="1.20.58.760">
    <property type="entry name" value="Peptidase M41"/>
    <property type="match status" value="1"/>
</dbReference>
<dbReference type="SUPFAM" id="SSF52540">
    <property type="entry name" value="P-loop containing nucleoside triphosphate hydrolases"/>
    <property type="match status" value="1"/>
</dbReference>
<feature type="domain" description="AAA+ ATPase" evidence="2">
    <location>
        <begin position="351"/>
        <end position="490"/>
    </location>
</feature>
<keyword evidence="4" id="KW-1185">Reference proteome</keyword>
<dbReference type="InterPro" id="IPR003593">
    <property type="entry name" value="AAA+_ATPase"/>
</dbReference>
<dbReference type="PANTHER" id="PTHR23076">
    <property type="entry name" value="METALLOPROTEASE M41 FTSH"/>
    <property type="match status" value="1"/>
</dbReference>
<reference evidence="3" key="1">
    <citation type="submission" date="2021-08" db="EMBL/GenBank/DDBJ databases">
        <authorList>
            <person name="Nwanade C."/>
            <person name="Wang M."/>
            <person name="Masoudi A."/>
            <person name="Yu Z."/>
            <person name="Liu J."/>
        </authorList>
    </citation>
    <scope>NUCLEOTIDE SEQUENCE</scope>
    <source>
        <strain evidence="3">S141</strain>
    </source>
</reference>
<evidence type="ECO:0000256" key="1">
    <source>
        <dbReference type="SAM" id="MobiDB-lite"/>
    </source>
</evidence>